<gene>
    <name evidence="2" type="ORF">CWB74_18360</name>
</gene>
<keyword evidence="2" id="KW-0489">Methyltransferase</keyword>
<evidence type="ECO:0000313" key="3">
    <source>
        <dbReference type="Proteomes" id="UP000305423"/>
    </source>
</evidence>
<reference evidence="2 3" key="1">
    <citation type="submission" date="2017-12" db="EMBL/GenBank/DDBJ databases">
        <authorList>
            <person name="Paulsen S."/>
            <person name="Gram L.K."/>
        </authorList>
    </citation>
    <scope>NUCLEOTIDE SEQUENCE [LARGE SCALE GENOMIC DNA]</scope>
    <source>
        <strain evidence="2 3">S1607</strain>
    </source>
</reference>
<dbReference type="GO" id="GO:0032259">
    <property type="term" value="P:methylation"/>
    <property type="evidence" value="ECO:0007669"/>
    <property type="project" value="UniProtKB-KW"/>
</dbReference>
<sequence length="223" mass="25388">MSVNPNNPDYIENYHDFLDDVEKNRLGLMSNGTWDQDPRRLGIMLSRYKFVSKMLSDCASAVEVGCGDAFGSRIVKQEVQNLTVTDIEPRFIEDILKRSSEKWPLTPLVHDILEKPLTEKFDAAYSLDVLEHIPAHQEDRFIKNIIESLHEEGTVILGMPSLESQQYASPASKAGHINCKSGEDFKALCNKHFKHVFLFSMNDEVVHTGFYPMAHYLIALCIK</sequence>
<name>A0AAQ2IR33_PSEO7</name>
<feature type="domain" description="Methyltransferase type 11" evidence="1">
    <location>
        <begin position="62"/>
        <end position="156"/>
    </location>
</feature>
<keyword evidence="2" id="KW-0808">Transferase</keyword>
<dbReference type="EMBL" id="PNEL01000053">
    <property type="protein sequence ID" value="TMN74587.1"/>
    <property type="molecule type" value="Genomic_DNA"/>
</dbReference>
<dbReference type="RefSeq" id="WP_045961705.1">
    <property type="nucleotide sequence ID" value="NZ_JXXW01000002.1"/>
</dbReference>
<dbReference type="GO" id="GO:0008757">
    <property type="term" value="F:S-adenosylmethionine-dependent methyltransferase activity"/>
    <property type="evidence" value="ECO:0007669"/>
    <property type="project" value="InterPro"/>
</dbReference>
<reference evidence="3" key="2">
    <citation type="submission" date="2019-06" db="EMBL/GenBank/DDBJ databases">
        <title>Co-occurence of chitin degradation, pigmentation and bioactivity in marine Pseudoalteromonas.</title>
        <authorList>
            <person name="Sonnenschein E.C."/>
            <person name="Bech P.K."/>
        </authorList>
    </citation>
    <scope>NUCLEOTIDE SEQUENCE [LARGE SCALE GENOMIC DNA]</scope>
    <source>
        <strain evidence="3">S1607</strain>
    </source>
</reference>
<dbReference type="Pfam" id="PF08241">
    <property type="entry name" value="Methyltransf_11"/>
    <property type="match status" value="1"/>
</dbReference>
<dbReference type="InterPro" id="IPR029063">
    <property type="entry name" value="SAM-dependent_MTases_sf"/>
</dbReference>
<dbReference type="CDD" id="cd02440">
    <property type="entry name" value="AdoMet_MTases"/>
    <property type="match status" value="1"/>
</dbReference>
<dbReference type="AlphaFoldDB" id="A0AAQ2IR33"/>
<evidence type="ECO:0000313" key="2">
    <source>
        <dbReference type="EMBL" id="TMN74587.1"/>
    </source>
</evidence>
<organism evidence="2 3">
    <name type="scientific">Pseudoalteromonas piscicida</name>
    <dbReference type="NCBI Taxonomy" id="43662"/>
    <lineage>
        <taxon>Bacteria</taxon>
        <taxon>Pseudomonadati</taxon>
        <taxon>Pseudomonadota</taxon>
        <taxon>Gammaproteobacteria</taxon>
        <taxon>Alteromonadales</taxon>
        <taxon>Pseudoalteromonadaceae</taxon>
        <taxon>Pseudoalteromonas</taxon>
    </lineage>
</organism>
<evidence type="ECO:0000259" key="1">
    <source>
        <dbReference type="Pfam" id="PF08241"/>
    </source>
</evidence>
<comment type="caution">
    <text evidence="2">The sequence shown here is derived from an EMBL/GenBank/DDBJ whole genome shotgun (WGS) entry which is preliminary data.</text>
</comment>
<proteinExistence type="predicted"/>
<accession>A0AAQ2IR33</accession>
<dbReference type="InterPro" id="IPR013216">
    <property type="entry name" value="Methyltransf_11"/>
</dbReference>
<dbReference type="Gene3D" id="3.40.50.150">
    <property type="entry name" value="Vaccinia Virus protein VP39"/>
    <property type="match status" value="1"/>
</dbReference>
<dbReference type="SUPFAM" id="SSF53335">
    <property type="entry name" value="S-adenosyl-L-methionine-dependent methyltransferases"/>
    <property type="match status" value="1"/>
</dbReference>
<dbReference type="Proteomes" id="UP000305423">
    <property type="component" value="Unassembled WGS sequence"/>
</dbReference>
<protein>
    <submittedName>
        <fullName evidence="2">Methyltransferase domain-containing protein</fullName>
    </submittedName>
</protein>